<proteinExistence type="predicted"/>
<evidence type="ECO:0000313" key="2">
    <source>
        <dbReference type="Proteomes" id="UP000176682"/>
    </source>
</evidence>
<protein>
    <submittedName>
        <fullName evidence="1">Uncharacterized protein</fullName>
    </submittedName>
</protein>
<evidence type="ECO:0000313" key="1">
    <source>
        <dbReference type="EMBL" id="OGD78268.1"/>
    </source>
</evidence>
<reference evidence="1 2" key="1">
    <citation type="journal article" date="2016" name="Nat. Commun.">
        <title>Thousands of microbial genomes shed light on interconnected biogeochemical processes in an aquifer system.</title>
        <authorList>
            <person name="Anantharaman K."/>
            <person name="Brown C.T."/>
            <person name="Hug L.A."/>
            <person name="Sharon I."/>
            <person name="Castelle C.J."/>
            <person name="Probst A.J."/>
            <person name="Thomas B.C."/>
            <person name="Singh A."/>
            <person name="Wilkins M.J."/>
            <person name="Karaoz U."/>
            <person name="Brodie E.L."/>
            <person name="Williams K.H."/>
            <person name="Hubbard S.S."/>
            <person name="Banfield J.F."/>
        </authorList>
    </citation>
    <scope>NUCLEOTIDE SEQUENCE [LARGE SCALE GENOMIC DNA]</scope>
</reference>
<gene>
    <name evidence="1" type="ORF">A2368_00740</name>
</gene>
<name>A0A1F5FF43_9BACT</name>
<organism evidence="1 2">
    <name type="scientific">Candidatus Collierbacteria bacterium RIFOXYB1_FULL_49_13</name>
    <dbReference type="NCBI Taxonomy" id="1817728"/>
    <lineage>
        <taxon>Bacteria</taxon>
        <taxon>Candidatus Collieribacteriota</taxon>
    </lineage>
</organism>
<dbReference type="EMBL" id="MFAM01000053">
    <property type="protein sequence ID" value="OGD78268.1"/>
    <property type="molecule type" value="Genomic_DNA"/>
</dbReference>
<dbReference type="AlphaFoldDB" id="A0A1F5FF43"/>
<comment type="caution">
    <text evidence="1">The sequence shown here is derived from an EMBL/GenBank/DDBJ whole genome shotgun (WGS) entry which is preliminary data.</text>
</comment>
<dbReference type="Proteomes" id="UP000176682">
    <property type="component" value="Unassembled WGS sequence"/>
</dbReference>
<accession>A0A1F5FF43</accession>
<sequence>MNPAEIGYSPQAIIVSGGHLKEIASLNSWDKTQVEFFVTPGSLKNVNAIIPIDLLITLDSDPSNRKVLRHNLRMQVGNTLTSLAVGVPPKKVDYFRGLAEAATQFIDQAQSHELTDDLVQMRQFVTDIQNKLSQQP</sequence>